<reference evidence="1" key="1">
    <citation type="journal article" date="2022" name="Int. J. Mol. Sci.">
        <title>Phenotypic and genotypic virulence characterisation of Staphylococcus pettenkoferi strains isolated from human bloodstream and diabetic foot infections.</title>
        <authorList>
            <person name="Magnan C."/>
        </authorList>
    </citation>
    <scope>NUCLEOTIDE SEQUENCE</scope>
    <source>
        <strain evidence="1">NSP020P</strain>
    </source>
</reference>
<dbReference type="AlphaFoldDB" id="A0A9Q4D953"/>
<organism evidence="1 2">
    <name type="scientific">Staphylococcus pettenkoferi</name>
    <dbReference type="NCBI Taxonomy" id="170573"/>
    <lineage>
        <taxon>Bacteria</taxon>
        <taxon>Bacillati</taxon>
        <taxon>Bacillota</taxon>
        <taxon>Bacilli</taxon>
        <taxon>Bacillales</taxon>
        <taxon>Staphylococcaceae</taxon>
        <taxon>Staphylococcus</taxon>
    </lineage>
</organism>
<proteinExistence type="predicted"/>
<comment type="caution">
    <text evidence="1">The sequence shown here is derived from an EMBL/GenBank/DDBJ whole genome shotgun (WGS) entry which is preliminary data.</text>
</comment>
<name>A0A9Q4D953_9STAP</name>
<dbReference type="Proteomes" id="UP001081438">
    <property type="component" value="Unassembled WGS sequence"/>
</dbReference>
<evidence type="ECO:0000313" key="1">
    <source>
        <dbReference type="EMBL" id="MCY1595952.1"/>
    </source>
</evidence>
<protein>
    <recommendedName>
        <fullName evidence="3">Pathogenicity island protein</fullName>
    </recommendedName>
</protein>
<gene>
    <name evidence="1" type="ORF">NW112_12125</name>
</gene>
<sequence>MEKAYNVKSKVVKGFAAFAIITGMTVSTGLADNHSQAAENNQTQKASSKSAGEIVKIDDNMGRIDLNKNITYNVDENGIATLKDKNTNKTEQLPSTAKDKNGKNVNIVYFEEKGKLGMQVVPNQQDRKKKKGSVAKCVIGTAGGAVGGATAGGLTGAGVGTVTLPVVGTVSGGVVGTVGGGIGGASGGYVAGC</sequence>
<evidence type="ECO:0008006" key="3">
    <source>
        <dbReference type="Google" id="ProtNLM"/>
    </source>
</evidence>
<dbReference type="EMBL" id="JANSKX010000051">
    <property type="protein sequence ID" value="MCY1595952.1"/>
    <property type="molecule type" value="Genomic_DNA"/>
</dbReference>
<evidence type="ECO:0000313" key="2">
    <source>
        <dbReference type="Proteomes" id="UP001081438"/>
    </source>
</evidence>
<accession>A0A9Q4D953</accession>
<dbReference type="RefSeq" id="WP_044466834.1">
    <property type="nucleotide sequence ID" value="NZ_JAGSWR010000024.1"/>
</dbReference>